<dbReference type="Pfam" id="PF01641">
    <property type="entry name" value="SelR"/>
    <property type="match status" value="1"/>
</dbReference>
<evidence type="ECO:0000256" key="3">
    <source>
        <dbReference type="HAMAP-Rule" id="MF_01400"/>
    </source>
</evidence>
<dbReference type="EMBL" id="LDTE01000055">
    <property type="protein sequence ID" value="KTT99142.1"/>
    <property type="molecule type" value="Genomic_DNA"/>
</dbReference>
<accession>A0A147JCV4</accession>
<protein>
    <recommendedName>
        <fullName evidence="3">Peptide methionine sulfoxide reductase MsrB</fullName>
        <ecNumber evidence="3">1.8.4.12</ecNumber>
    </recommendedName>
    <alternativeName>
        <fullName evidence="3">Peptide-methionine (R)-S-oxide reductase</fullName>
    </alternativeName>
</protein>
<evidence type="ECO:0000256" key="1">
    <source>
        <dbReference type="ARBA" id="ARBA00023002"/>
    </source>
</evidence>
<dbReference type="PATRIC" id="fig|33051.4.peg.2645"/>
<reference evidence="7 8" key="1">
    <citation type="journal article" date="2016" name="Front. Microbiol.">
        <title>Genomic Resource of Rice Seed Associated Bacteria.</title>
        <authorList>
            <person name="Midha S."/>
            <person name="Bansal K."/>
            <person name="Sharma S."/>
            <person name="Kumar N."/>
            <person name="Patil P.P."/>
            <person name="Chaudhry V."/>
            <person name="Patil P.B."/>
        </authorList>
    </citation>
    <scope>NUCLEOTIDE SEQUENCE [LARGE SCALE GENOMIC DNA]</scope>
    <source>
        <strain evidence="6 8">NS258</strain>
        <strain evidence="5 7">SB4</strain>
    </source>
</reference>
<comment type="caution">
    <text evidence="3">Lacks conserved residue(s) required for the propagation of feature annotation.</text>
</comment>
<evidence type="ECO:0000313" key="8">
    <source>
        <dbReference type="Proteomes" id="UP000074410"/>
    </source>
</evidence>
<evidence type="ECO:0000259" key="4">
    <source>
        <dbReference type="PROSITE" id="PS51790"/>
    </source>
</evidence>
<organism evidence="6 8">
    <name type="scientific">Sphingomonas sanguinis</name>
    <dbReference type="NCBI Taxonomy" id="33051"/>
    <lineage>
        <taxon>Bacteria</taxon>
        <taxon>Pseudomonadati</taxon>
        <taxon>Pseudomonadota</taxon>
        <taxon>Alphaproteobacteria</taxon>
        <taxon>Sphingomonadales</taxon>
        <taxon>Sphingomonadaceae</taxon>
        <taxon>Sphingomonas</taxon>
    </lineage>
</organism>
<evidence type="ECO:0000256" key="2">
    <source>
        <dbReference type="ARBA" id="ARBA00048488"/>
    </source>
</evidence>
<feature type="domain" description="MsrB" evidence="4">
    <location>
        <begin position="9"/>
        <end position="132"/>
    </location>
</feature>
<dbReference type="GO" id="GO:0006979">
    <property type="term" value="P:response to oxidative stress"/>
    <property type="evidence" value="ECO:0007669"/>
    <property type="project" value="InterPro"/>
</dbReference>
<dbReference type="AlphaFoldDB" id="A0A147JCV4"/>
<name>A0A147JCV4_9SPHN</name>
<proteinExistence type="inferred from homology"/>
<dbReference type="InterPro" id="IPR028427">
    <property type="entry name" value="Met_Sox_Rdtase_MsrB"/>
</dbReference>
<dbReference type="InterPro" id="IPR002579">
    <property type="entry name" value="Met_Sox_Rdtase_MsrB_dom"/>
</dbReference>
<dbReference type="Proteomes" id="UP000074072">
    <property type="component" value="Unassembled WGS sequence"/>
</dbReference>
<dbReference type="Proteomes" id="UP000074410">
    <property type="component" value="Unassembled WGS sequence"/>
</dbReference>
<dbReference type="PROSITE" id="PS51790">
    <property type="entry name" value="MSRB"/>
    <property type="match status" value="1"/>
</dbReference>
<dbReference type="Gene3D" id="2.170.150.20">
    <property type="entry name" value="Peptide methionine sulfoxide reductase"/>
    <property type="match status" value="1"/>
</dbReference>
<keyword evidence="1 3" id="KW-0560">Oxidoreductase</keyword>
<dbReference type="SUPFAM" id="SSF51316">
    <property type="entry name" value="Mss4-like"/>
    <property type="match status" value="1"/>
</dbReference>
<evidence type="ECO:0000313" key="5">
    <source>
        <dbReference type="EMBL" id="KTT99142.1"/>
    </source>
</evidence>
<dbReference type="PANTHER" id="PTHR10173:SF59">
    <property type="entry name" value="PEPTIDE METHIONINE SULFOXIDE REDUCTASE MSRA_MSRB"/>
    <property type="match status" value="1"/>
</dbReference>
<dbReference type="InterPro" id="IPR011057">
    <property type="entry name" value="Mss4-like_sf"/>
</dbReference>
<dbReference type="OrthoDB" id="9785497at2"/>
<dbReference type="NCBIfam" id="TIGR00357">
    <property type="entry name" value="peptide-methionine (R)-S-oxide reductase MsrB"/>
    <property type="match status" value="1"/>
</dbReference>
<dbReference type="EC" id="1.8.4.12" evidence="3"/>
<dbReference type="GO" id="GO:0033743">
    <property type="term" value="F:peptide-methionine (R)-S-oxide reductase activity"/>
    <property type="evidence" value="ECO:0007669"/>
    <property type="project" value="UniProtKB-UniRule"/>
</dbReference>
<sequence>MADTRYAKTEEALSRLTPEQFYVTQQSGTERPGTGEYLHTREPGLYVDIVSGEPLFASADKFDSHCGWPSFTRPIEPAHVNELTDTTHGMVRTEVRSAHGDSHLGHVFPDGPRDRGGLRYCINSASLRFVPLEEMEEQGYGDYVDQVRRASDEG</sequence>
<comment type="caution">
    <text evidence="6">The sequence shown here is derived from an EMBL/GenBank/DDBJ whole genome shotgun (WGS) entry which is preliminary data.</text>
</comment>
<comment type="catalytic activity">
    <reaction evidence="2 3">
        <text>L-methionyl-[protein] + [thioredoxin]-disulfide + H2O = L-methionyl-(R)-S-oxide-[protein] + [thioredoxin]-dithiol</text>
        <dbReference type="Rhea" id="RHEA:24164"/>
        <dbReference type="Rhea" id="RHEA-COMP:10698"/>
        <dbReference type="Rhea" id="RHEA-COMP:10700"/>
        <dbReference type="Rhea" id="RHEA-COMP:12313"/>
        <dbReference type="Rhea" id="RHEA-COMP:12314"/>
        <dbReference type="ChEBI" id="CHEBI:15377"/>
        <dbReference type="ChEBI" id="CHEBI:16044"/>
        <dbReference type="ChEBI" id="CHEBI:29950"/>
        <dbReference type="ChEBI" id="CHEBI:45764"/>
        <dbReference type="ChEBI" id="CHEBI:50058"/>
        <dbReference type="EC" id="1.8.4.12"/>
    </reaction>
</comment>
<feature type="active site" description="Nucleophile" evidence="3">
    <location>
        <position position="121"/>
    </location>
</feature>
<dbReference type="RefSeq" id="WP_058715257.1">
    <property type="nucleotide sequence ID" value="NZ_LDTC01000006.1"/>
</dbReference>
<dbReference type="HAMAP" id="MF_01400">
    <property type="entry name" value="MsrB"/>
    <property type="match status" value="1"/>
</dbReference>
<dbReference type="GO" id="GO:0030091">
    <property type="term" value="P:protein repair"/>
    <property type="evidence" value="ECO:0007669"/>
    <property type="project" value="InterPro"/>
</dbReference>
<evidence type="ECO:0000313" key="6">
    <source>
        <dbReference type="EMBL" id="KTW17915.1"/>
    </source>
</evidence>
<dbReference type="FunFam" id="2.170.150.20:FF:000003">
    <property type="entry name" value="Peptide methionine sulfoxide reductase MsrB"/>
    <property type="match status" value="1"/>
</dbReference>
<dbReference type="PANTHER" id="PTHR10173">
    <property type="entry name" value="METHIONINE SULFOXIDE REDUCTASE"/>
    <property type="match status" value="1"/>
</dbReference>
<comment type="similarity">
    <text evidence="3">Belongs to the MsrB Met sulfoxide reductase family.</text>
</comment>
<evidence type="ECO:0000313" key="7">
    <source>
        <dbReference type="Proteomes" id="UP000074072"/>
    </source>
</evidence>
<dbReference type="EMBL" id="LDTC01000006">
    <property type="protein sequence ID" value="KTW17915.1"/>
    <property type="molecule type" value="Genomic_DNA"/>
</dbReference>
<dbReference type="GO" id="GO:0005737">
    <property type="term" value="C:cytoplasm"/>
    <property type="evidence" value="ECO:0007669"/>
    <property type="project" value="TreeGrafter"/>
</dbReference>
<gene>
    <name evidence="3" type="primary">msrB</name>
    <name evidence="6" type="ORF">NS258_00855</name>
    <name evidence="5" type="ORF">SB4_09650</name>
</gene>